<keyword evidence="1" id="KW-0723">Serine/threonine-protein kinase</keyword>
<dbReference type="Gene3D" id="1.10.510.10">
    <property type="entry name" value="Transferase(Phosphotransferase) domain 1"/>
    <property type="match status" value="1"/>
</dbReference>
<feature type="compositionally biased region" description="Low complexity" evidence="6">
    <location>
        <begin position="352"/>
        <end position="368"/>
    </location>
</feature>
<gene>
    <name evidence="9" type="primary">ABSGL_14026.1 scaffold 14385</name>
</gene>
<feature type="compositionally biased region" description="Polar residues" evidence="6">
    <location>
        <begin position="333"/>
        <end position="351"/>
    </location>
</feature>
<dbReference type="PROSITE" id="PS51285">
    <property type="entry name" value="AGC_KINASE_CTER"/>
    <property type="match status" value="1"/>
</dbReference>
<feature type="compositionally biased region" description="Polar residues" evidence="6">
    <location>
        <begin position="380"/>
        <end position="403"/>
    </location>
</feature>
<dbReference type="SMART" id="SM00220">
    <property type="entry name" value="S_TKc"/>
    <property type="match status" value="1"/>
</dbReference>
<dbReference type="GO" id="GO:0007186">
    <property type="term" value="P:G protein-coupled receptor signaling pathway"/>
    <property type="evidence" value="ECO:0007669"/>
    <property type="project" value="TreeGrafter"/>
</dbReference>
<keyword evidence="4" id="KW-0418">Kinase</keyword>
<keyword evidence="10" id="KW-1185">Reference proteome</keyword>
<dbReference type="SUPFAM" id="SSF56112">
    <property type="entry name" value="Protein kinase-like (PK-like)"/>
    <property type="match status" value="1"/>
</dbReference>
<name>A0A163KIR7_ABSGL</name>
<dbReference type="InterPro" id="IPR008271">
    <property type="entry name" value="Ser/Thr_kinase_AS"/>
</dbReference>
<evidence type="ECO:0000256" key="3">
    <source>
        <dbReference type="ARBA" id="ARBA00022741"/>
    </source>
</evidence>
<dbReference type="PANTHER" id="PTHR24355:SF30">
    <property type="entry name" value="SERINE_THREONINE-PROTEIN KINASE 32B ISOFORM X1"/>
    <property type="match status" value="1"/>
</dbReference>
<evidence type="ECO:0000259" key="7">
    <source>
        <dbReference type="PROSITE" id="PS50011"/>
    </source>
</evidence>
<dbReference type="AlphaFoldDB" id="A0A163KIR7"/>
<evidence type="ECO:0000313" key="10">
    <source>
        <dbReference type="Proteomes" id="UP000078561"/>
    </source>
</evidence>
<dbReference type="Gene3D" id="3.30.200.20">
    <property type="entry name" value="Phosphorylase Kinase, domain 1"/>
    <property type="match status" value="1"/>
</dbReference>
<accession>A0A163KIR7</accession>
<dbReference type="OrthoDB" id="354826at2759"/>
<evidence type="ECO:0000313" key="9">
    <source>
        <dbReference type="EMBL" id="SAM08363.1"/>
    </source>
</evidence>
<dbReference type="InterPro" id="IPR000961">
    <property type="entry name" value="AGC-kinase_C"/>
</dbReference>
<dbReference type="InterPro" id="IPR000719">
    <property type="entry name" value="Prot_kinase_dom"/>
</dbReference>
<dbReference type="GO" id="GO:0009966">
    <property type="term" value="P:regulation of signal transduction"/>
    <property type="evidence" value="ECO:0007669"/>
    <property type="project" value="TreeGrafter"/>
</dbReference>
<evidence type="ECO:0000256" key="4">
    <source>
        <dbReference type="ARBA" id="ARBA00022777"/>
    </source>
</evidence>
<dbReference type="PROSITE" id="PS00108">
    <property type="entry name" value="PROTEIN_KINASE_ST"/>
    <property type="match status" value="1"/>
</dbReference>
<dbReference type="GO" id="GO:0001664">
    <property type="term" value="F:G protein-coupled receptor binding"/>
    <property type="evidence" value="ECO:0007669"/>
    <property type="project" value="TreeGrafter"/>
</dbReference>
<evidence type="ECO:0000256" key="1">
    <source>
        <dbReference type="ARBA" id="ARBA00022527"/>
    </source>
</evidence>
<evidence type="ECO:0000256" key="6">
    <source>
        <dbReference type="SAM" id="MobiDB-lite"/>
    </source>
</evidence>
<feature type="region of interest" description="Disordered" evidence="6">
    <location>
        <begin position="314"/>
        <end position="461"/>
    </location>
</feature>
<dbReference type="Pfam" id="PF00069">
    <property type="entry name" value="Pkinase"/>
    <property type="match status" value="1"/>
</dbReference>
<protein>
    <recommendedName>
        <fullName evidence="11">Protein kinase domain-containing protein</fullName>
    </recommendedName>
</protein>
<dbReference type="PANTHER" id="PTHR24355">
    <property type="entry name" value="G PROTEIN-COUPLED RECEPTOR KINASE/RIBOSOMAL PROTEIN S6 KINASE"/>
    <property type="match status" value="1"/>
</dbReference>
<evidence type="ECO:0000256" key="5">
    <source>
        <dbReference type="ARBA" id="ARBA00022840"/>
    </source>
</evidence>
<feature type="domain" description="Protein kinase" evidence="7">
    <location>
        <begin position="1"/>
        <end position="220"/>
    </location>
</feature>
<proteinExistence type="predicted"/>
<feature type="compositionally biased region" description="Polar residues" evidence="6">
    <location>
        <begin position="432"/>
        <end position="461"/>
    </location>
</feature>
<dbReference type="FunFam" id="1.10.510.10:FF:000469">
    <property type="entry name" value="Serine/threonine-protein kinase 32B"/>
    <property type="match status" value="1"/>
</dbReference>
<feature type="domain" description="AGC-kinase C-terminal" evidence="8">
    <location>
        <begin position="221"/>
        <end position="317"/>
    </location>
</feature>
<organism evidence="9">
    <name type="scientific">Absidia glauca</name>
    <name type="common">Pin mould</name>
    <dbReference type="NCBI Taxonomy" id="4829"/>
    <lineage>
        <taxon>Eukaryota</taxon>
        <taxon>Fungi</taxon>
        <taxon>Fungi incertae sedis</taxon>
        <taxon>Mucoromycota</taxon>
        <taxon>Mucoromycotina</taxon>
        <taxon>Mucoromycetes</taxon>
        <taxon>Mucorales</taxon>
        <taxon>Cunninghamellaceae</taxon>
        <taxon>Absidia</taxon>
    </lineage>
</organism>
<dbReference type="EMBL" id="LT554895">
    <property type="protein sequence ID" value="SAM08363.1"/>
    <property type="molecule type" value="Genomic_DNA"/>
</dbReference>
<dbReference type="InParanoid" id="A0A163KIR7"/>
<keyword evidence="2" id="KW-0808">Transferase</keyword>
<keyword evidence="3" id="KW-0547">Nucleotide-binding</keyword>
<dbReference type="GO" id="GO:0005524">
    <property type="term" value="F:ATP binding"/>
    <property type="evidence" value="ECO:0007669"/>
    <property type="project" value="UniProtKB-KW"/>
</dbReference>
<dbReference type="OMA" id="DEHMFLA"/>
<sequence length="461" mass="52307">MHAVENIISERRLLESIEHPLIVNLRYAFQDDEHMFLALDIMAGGDARYHMDRMGVMSEDCVRFYAAEISLGLHYLHQKNIVHRDLKPDNILLDERGHAHLTDFNIAVQYSESKPLLSVAGSLAYMAPCVLQKRGYLSSVDWWSLGIVLYEMLYGKRPFRAKTNDALKHAILSEPIQFPDEPQVSSEAIQVIKGLLARDVPKRLGVGEEGFQKLKAQPWFKSINWDLLEKKQVDPPFTPDDKRANFDPTHELEEILLEDNPLKAKKRLAKKCGSNLELADGGKNNPYDVYSDPAYQVMEDNFLTFDYTKPELNLQHKRQHQERREIQQQTIKNGTRNPKQRRSVVNNEANATSSPSSPELTETTSSYSNHRTQLPDEESPSSLPKTPSTQDHGSIKPPTSVTSDWYKATARDSGETFQMAHPSDNADHPLISPTQSSHLSDPKHATTNPMTSWQLPSTMIS</sequence>
<evidence type="ECO:0000256" key="2">
    <source>
        <dbReference type="ARBA" id="ARBA00022679"/>
    </source>
</evidence>
<evidence type="ECO:0000259" key="8">
    <source>
        <dbReference type="PROSITE" id="PS51285"/>
    </source>
</evidence>
<dbReference type="InterPro" id="IPR011009">
    <property type="entry name" value="Kinase-like_dom_sf"/>
</dbReference>
<keyword evidence="5" id="KW-0067">ATP-binding</keyword>
<evidence type="ECO:0008006" key="11">
    <source>
        <dbReference type="Google" id="ProtNLM"/>
    </source>
</evidence>
<dbReference type="STRING" id="4829.A0A163KIR7"/>
<reference evidence="9" key="1">
    <citation type="submission" date="2016-04" db="EMBL/GenBank/DDBJ databases">
        <authorList>
            <person name="Evans L.H."/>
            <person name="Alamgir A."/>
            <person name="Owens N."/>
            <person name="Weber N.D."/>
            <person name="Virtaneva K."/>
            <person name="Barbian K."/>
            <person name="Babar A."/>
            <person name="Rosenke K."/>
        </authorList>
    </citation>
    <scope>NUCLEOTIDE SEQUENCE [LARGE SCALE GENOMIC DNA]</scope>
    <source>
        <strain evidence="9">CBS 101.48</strain>
    </source>
</reference>
<dbReference type="GO" id="GO:0004703">
    <property type="term" value="F:G protein-coupled receptor kinase activity"/>
    <property type="evidence" value="ECO:0007669"/>
    <property type="project" value="TreeGrafter"/>
</dbReference>
<dbReference type="Proteomes" id="UP000078561">
    <property type="component" value="Unassembled WGS sequence"/>
</dbReference>
<dbReference type="PROSITE" id="PS50011">
    <property type="entry name" value="PROTEIN_KINASE_DOM"/>
    <property type="match status" value="1"/>
</dbReference>